<feature type="compositionally biased region" description="Basic and acidic residues" evidence="2">
    <location>
        <begin position="370"/>
        <end position="400"/>
    </location>
</feature>
<sequence>MNSKFDINNLNKDTILLKTRKLKKLCENEGSVNNQHLNTLIDVLTCFFEKYNDCILSSVVWEVVDKIILLENTIEEGKGIDVDLDSSIRFCEFVFSKIVCYANYENDNLAYFFSFNCLRRHLCSVISSFLNFNTSSARRKIESSFSSQLINITENIFEKIKIENDLELKVSYTEFLWRSFRRIDLSTFDIKRFRVDIETFQKLKNLKILKFDEECINWLKEENYMDGKSIIENEKNSKMGEAALVISASRIDNEEEDEKSKIEIPYYHISKIYFKNKNLFVLDCKAIVNETNLFCLWGEDIKNHIDHETINKFTLSLDVRKGSKEIRKDLHKLLDRVNSKLKKEEENEEMWDEKLGTKRGEKLEAKWNAKGDSKWDNHGDTQRSAKKNTKEDLRKNERDSPQMNIHNKKYKKEDKIDFSDFSVILKLVKRDCNKQGKKLILTITYSLLAFFLKEKNIMERIEEPLFSSNTSFADRDLRFKEKNKYAHRDIQSNDTQATSLSEKLPKSNRRKKTETLKGEGSQEMKTEKTSCTRTRLYLFRKIQIDSKHKHMNPYEQCYVKIKSEKDEERDSDIEIIIEKIMSCHKEKREKFKESVNKNFSDTLNDIDTNIKSLIEKQKNRRDELQKKYEKKKKNIIFKIEKEMSMLTKELNVLMETMKKINVSKNDIKKLYEEGTSIFSANEVLTKSQMFVKKIQTNLERMNADIIVKEKEYNKRKKLCFKALATAYE</sequence>
<dbReference type="EMBL" id="FLQU01000580">
    <property type="protein sequence ID" value="SBS87532.1"/>
    <property type="molecule type" value="Genomic_DNA"/>
</dbReference>
<accession>A0A1A8W769</accession>
<gene>
    <name evidence="3" type="ORF">POVCU2_0043170</name>
</gene>
<organism evidence="3 4">
    <name type="scientific">Plasmodium ovale curtisi</name>
    <dbReference type="NCBI Taxonomy" id="864141"/>
    <lineage>
        <taxon>Eukaryota</taxon>
        <taxon>Sar</taxon>
        <taxon>Alveolata</taxon>
        <taxon>Apicomplexa</taxon>
        <taxon>Aconoidasida</taxon>
        <taxon>Haemosporida</taxon>
        <taxon>Plasmodiidae</taxon>
        <taxon>Plasmodium</taxon>
        <taxon>Plasmodium (Plasmodium)</taxon>
    </lineage>
</organism>
<reference evidence="4" key="1">
    <citation type="submission" date="2016-05" db="EMBL/GenBank/DDBJ databases">
        <authorList>
            <person name="Naeem Raeece"/>
        </authorList>
    </citation>
    <scope>NUCLEOTIDE SEQUENCE [LARGE SCALE GENOMIC DNA]</scope>
</reference>
<proteinExistence type="predicted"/>
<dbReference type="AlphaFoldDB" id="A0A1A8W769"/>
<feature type="coiled-coil region" evidence="1">
    <location>
        <begin position="327"/>
        <end position="354"/>
    </location>
</feature>
<protein>
    <submittedName>
        <fullName evidence="3">Uncharacterized protein</fullName>
    </submittedName>
</protein>
<feature type="compositionally biased region" description="Polar residues" evidence="2">
    <location>
        <begin position="492"/>
        <end position="501"/>
    </location>
</feature>
<feature type="region of interest" description="Disordered" evidence="2">
    <location>
        <begin position="370"/>
        <end position="408"/>
    </location>
</feature>
<dbReference type="Proteomes" id="UP000078560">
    <property type="component" value="Unassembled WGS sequence"/>
</dbReference>
<feature type="region of interest" description="Disordered" evidence="2">
    <location>
        <begin position="484"/>
        <end position="525"/>
    </location>
</feature>
<evidence type="ECO:0000256" key="2">
    <source>
        <dbReference type="SAM" id="MobiDB-lite"/>
    </source>
</evidence>
<evidence type="ECO:0000313" key="3">
    <source>
        <dbReference type="EMBL" id="SBS87532.1"/>
    </source>
</evidence>
<evidence type="ECO:0000256" key="1">
    <source>
        <dbReference type="SAM" id="Coils"/>
    </source>
</evidence>
<feature type="compositionally biased region" description="Basic and acidic residues" evidence="2">
    <location>
        <begin position="513"/>
        <end position="525"/>
    </location>
</feature>
<evidence type="ECO:0000313" key="4">
    <source>
        <dbReference type="Proteomes" id="UP000078560"/>
    </source>
</evidence>
<name>A0A1A8W769_PLAOA</name>
<keyword evidence="1" id="KW-0175">Coiled coil</keyword>